<dbReference type="Proteomes" id="UP000032726">
    <property type="component" value="Chromosome"/>
</dbReference>
<evidence type="ECO:0000313" key="5">
    <source>
        <dbReference type="Proteomes" id="UP000032726"/>
    </source>
</evidence>
<reference evidence="4 5" key="1">
    <citation type="submission" date="2015-03" db="EMBL/GenBank/DDBJ databases">
        <title>Complete genome sequence of Muricauda lutaonensis CC-HSB-11T, isolated from a coastal hot spring.</title>
        <authorList>
            <person name="Kim K.M."/>
        </authorList>
    </citation>
    <scope>NUCLEOTIDE SEQUENCE [LARGE SCALE GENOMIC DNA]</scope>
    <source>
        <strain evidence="4 5">CC-HSB-11</strain>
    </source>
</reference>
<protein>
    <submittedName>
        <fullName evidence="4">Conserved hypothetical lipoprotein</fullName>
    </submittedName>
</protein>
<keyword evidence="5" id="KW-1185">Reference proteome</keyword>
<evidence type="ECO:0000256" key="2">
    <source>
        <dbReference type="SAM" id="SignalP"/>
    </source>
</evidence>
<dbReference type="PATRIC" id="fig|516051.4.peg.1208"/>
<dbReference type="Pfam" id="PF13205">
    <property type="entry name" value="Big_5"/>
    <property type="match status" value="1"/>
</dbReference>
<dbReference type="STRING" id="516051.VC82_1168"/>
<evidence type="ECO:0000259" key="3">
    <source>
        <dbReference type="Pfam" id="PF13205"/>
    </source>
</evidence>
<evidence type="ECO:0000313" key="4">
    <source>
        <dbReference type="EMBL" id="AKA34810.1"/>
    </source>
</evidence>
<feature type="signal peptide" evidence="2">
    <location>
        <begin position="1"/>
        <end position="24"/>
    </location>
</feature>
<keyword evidence="1 2" id="KW-0732">Signal</keyword>
<sequence length="539" mass="60786">MLLLKRTLSAIFLLFMAAALWQCARRGTPSGGPKDVTPPVLLRTEPENLSTNFKGNKIRLYFDEYIKLEDVQNQMIVSPPLKYIPEIKPQGGPSKFIEITIKDTLQENTTYTINFGQSIVDNNEGNPNSFLTYVFSTGDYLDSLQISGLVQDAFNREPDDFVSVMLYEIDSAYNDSTIYKFPPNYITNTLDSTPVFQLKNLKAGNYALIALKDVGKNNVFDQRADKIGFVEDTVKIPTDSLFLLKLFKEVPDYAISVPSYAAKNKIIFGYRGKADEIKIEPLTVLPDSVQTLITKEPDKDTLNFWLTPTDLDSIVFTVTNEQQKLVDTFTVKSRKLAMDSLKLSTNIRGKMNFTDTLSLLATTPLVQVDSSKISVALNDSIPIGFNWALDTLRNKVNIGFPLEANQGYSVKLLPGALTDFFGMQNDTLAYNLSTGSYADYGNLRFNIAGAVTYPAIVQLINDKGETQREVYAETPQKVEFNYLKPGNYGVRIIFDENGNRKWDTGSFLKKIQPEKVRYYPDMVNIRANWEMEETFTVLE</sequence>
<feature type="domain" description="SbsA Ig-like" evidence="3">
    <location>
        <begin position="35"/>
        <end position="137"/>
    </location>
</feature>
<gene>
    <name evidence="4" type="ORF">VC82_1168</name>
</gene>
<dbReference type="InterPro" id="IPR018673">
    <property type="entry name" value="DUF2141"/>
</dbReference>
<dbReference type="HOGENOM" id="CLU_014237_1_0_10"/>
<dbReference type="EMBL" id="CP011071">
    <property type="protein sequence ID" value="AKA34810.1"/>
    <property type="molecule type" value="Genomic_DNA"/>
</dbReference>
<proteinExistence type="predicted"/>
<dbReference type="Pfam" id="PF09912">
    <property type="entry name" value="DUF2141"/>
    <property type="match status" value="1"/>
</dbReference>
<accession>A0A0D5YRA5</accession>
<keyword evidence="4" id="KW-0449">Lipoprotein</keyword>
<dbReference type="AlphaFoldDB" id="A0A0D5YRA5"/>
<feature type="chain" id="PRO_5002300391" evidence="2">
    <location>
        <begin position="25"/>
        <end position="539"/>
    </location>
</feature>
<evidence type="ECO:0000256" key="1">
    <source>
        <dbReference type="ARBA" id="ARBA00022729"/>
    </source>
</evidence>
<dbReference type="InterPro" id="IPR032812">
    <property type="entry name" value="SbsA_Ig"/>
</dbReference>
<organism evidence="4 5">
    <name type="scientific">Flagellimonas lutaonensis</name>
    <dbReference type="NCBI Taxonomy" id="516051"/>
    <lineage>
        <taxon>Bacteria</taxon>
        <taxon>Pseudomonadati</taxon>
        <taxon>Bacteroidota</taxon>
        <taxon>Flavobacteriia</taxon>
        <taxon>Flavobacteriales</taxon>
        <taxon>Flavobacteriaceae</taxon>
        <taxon>Flagellimonas</taxon>
    </lineage>
</organism>
<name>A0A0D5YRA5_9FLAO</name>
<dbReference type="OrthoDB" id="9809989at2"/>
<dbReference type="KEGG" id="mlt:VC82_1168"/>